<dbReference type="RefSeq" id="WP_099506502.1">
    <property type="nucleotide sequence ID" value="NZ_CP026652.1"/>
</dbReference>
<accession>A0ABM6SS89</accession>
<evidence type="ECO:0008006" key="5">
    <source>
        <dbReference type="Google" id="ProtNLM"/>
    </source>
</evidence>
<evidence type="ECO:0000313" key="4">
    <source>
        <dbReference type="Proteomes" id="UP000238413"/>
    </source>
</evidence>
<dbReference type="EMBL" id="CP026652">
    <property type="protein sequence ID" value="AVH57560.1"/>
    <property type="molecule type" value="Genomic_DNA"/>
</dbReference>
<evidence type="ECO:0000313" key="3">
    <source>
        <dbReference type="EMBL" id="AVH57560.1"/>
    </source>
</evidence>
<proteinExistence type="predicted"/>
<feature type="compositionally biased region" description="Polar residues" evidence="1">
    <location>
        <begin position="50"/>
        <end position="72"/>
    </location>
</feature>
<evidence type="ECO:0000256" key="1">
    <source>
        <dbReference type="SAM" id="MobiDB-lite"/>
    </source>
</evidence>
<feature type="chain" id="PRO_5047238207" description="Lipoprotein" evidence="2">
    <location>
        <begin position="40"/>
        <end position="284"/>
    </location>
</feature>
<gene>
    <name evidence="3" type="ORF">C4B68_19335</name>
</gene>
<keyword evidence="4" id="KW-1185">Reference proteome</keyword>
<feature type="region of interest" description="Disordered" evidence="1">
    <location>
        <begin position="42"/>
        <end position="73"/>
    </location>
</feature>
<organism evidence="3 4">
    <name type="scientific">Streptomyces dengpaensis</name>
    <dbReference type="NCBI Taxonomy" id="2049881"/>
    <lineage>
        <taxon>Bacteria</taxon>
        <taxon>Bacillati</taxon>
        <taxon>Actinomycetota</taxon>
        <taxon>Actinomycetes</taxon>
        <taxon>Kitasatosporales</taxon>
        <taxon>Streptomycetaceae</taxon>
        <taxon>Streptomyces</taxon>
    </lineage>
</organism>
<dbReference type="Proteomes" id="UP000238413">
    <property type="component" value="Chromosome"/>
</dbReference>
<protein>
    <recommendedName>
        <fullName evidence="5">Lipoprotein</fullName>
    </recommendedName>
</protein>
<keyword evidence="2" id="KW-0732">Signal</keyword>
<reference evidence="3 4" key="1">
    <citation type="submission" date="2018-02" db="EMBL/GenBank/DDBJ databases">
        <title>Complete genome sequence of Streptomyces dengpaensis, the producer of angucyclines.</title>
        <authorList>
            <person name="Yumei L."/>
        </authorList>
    </citation>
    <scope>NUCLEOTIDE SEQUENCE [LARGE SCALE GENOMIC DNA]</scope>
    <source>
        <strain evidence="3 4">XZHG99</strain>
    </source>
</reference>
<sequence>MNRPPRPSRTSLSSFPSRPTSLLASALTAGVLLSTAACASLGDSGDSGRTGVSASPAARQSPTPSDIPTLSEDQAKTALITNTDLGSQWSETEGAATWRDALLKSKVDAEAFVTDKAAAADCQKLLDGLYAEELLGEPSGARAVAGFDDSDNDAQMRYQVAAYGKAELDEKFAWLQTLPDKCDEFTAVDNKGGRQTVQVTEAQPPDDAGDANVGLKVTMAGELEGEPYTLTLDVGAVRVGDNALYLTNGGLDGADSDSTVQAIQAGTKRLEDTLAGKTPPPTQG</sequence>
<name>A0ABM6SS89_9ACTN</name>
<feature type="signal peptide" evidence="2">
    <location>
        <begin position="1"/>
        <end position="39"/>
    </location>
</feature>
<evidence type="ECO:0000256" key="2">
    <source>
        <dbReference type="SAM" id="SignalP"/>
    </source>
</evidence>